<keyword evidence="3" id="KW-0464">Manganese</keyword>
<dbReference type="SUPFAM" id="SSF110581">
    <property type="entry name" value="Indigoidine synthase A-like"/>
    <property type="match status" value="1"/>
</dbReference>
<dbReference type="Proteomes" id="UP001300502">
    <property type="component" value="Unassembled WGS sequence"/>
</dbReference>
<dbReference type="GO" id="GO:0004730">
    <property type="term" value="F:pseudouridylate synthase activity"/>
    <property type="evidence" value="ECO:0007669"/>
    <property type="project" value="InterPro"/>
</dbReference>
<dbReference type="GO" id="GO:0005737">
    <property type="term" value="C:cytoplasm"/>
    <property type="evidence" value="ECO:0007669"/>
    <property type="project" value="TreeGrafter"/>
</dbReference>
<comment type="caution">
    <text evidence="6">The sequence shown here is derived from an EMBL/GenBank/DDBJ whole genome shotgun (WGS) entry which is preliminary data.</text>
</comment>
<evidence type="ECO:0000256" key="5">
    <source>
        <dbReference type="ARBA" id="ARBA00023295"/>
    </source>
</evidence>
<dbReference type="PANTHER" id="PTHR42909:SF1">
    <property type="entry name" value="CARBOHYDRATE KINASE PFKB DOMAIN-CONTAINING PROTEIN"/>
    <property type="match status" value="1"/>
</dbReference>
<accession>A0AAV9IIT0</accession>
<dbReference type="EMBL" id="JANCYU010000050">
    <property type="protein sequence ID" value="KAK4527298.1"/>
    <property type="molecule type" value="Genomic_DNA"/>
</dbReference>
<evidence type="ECO:0000256" key="1">
    <source>
        <dbReference type="ARBA" id="ARBA00022723"/>
    </source>
</evidence>
<keyword evidence="7" id="KW-1185">Reference proteome</keyword>
<dbReference type="AlphaFoldDB" id="A0AAV9IIT0"/>
<protein>
    <recommendedName>
        <fullName evidence="8">Pseudouridine-5'-phosphate glycosidase</fullName>
    </recommendedName>
</protein>
<proteinExistence type="inferred from homology"/>
<dbReference type="Pfam" id="PF04227">
    <property type="entry name" value="Indigoidine_A"/>
    <property type="match status" value="1"/>
</dbReference>
<keyword evidence="5" id="KW-0326">Glycosidase</keyword>
<name>A0AAV9IIT0_9RHOD</name>
<dbReference type="InterPro" id="IPR022830">
    <property type="entry name" value="Indigdn_synthA-like"/>
</dbReference>
<keyword evidence="4" id="KW-0456">Lyase</keyword>
<dbReference type="HAMAP" id="MF_01876">
    <property type="entry name" value="PsiMP_glycosidase"/>
    <property type="match status" value="1"/>
</dbReference>
<evidence type="ECO:0000256" key="4">
    <source>
        <dbReference type="ARBA" id="ARBA00023239"/>
    </source>
</evidence>
<dbReference type="Gene3D" id="3.40.1790.10">
    <property type="entry name" value="Indigoidine synthase domain"/>
    <property type="match status" value="1"/>
</dbReference>
<reference evidence="6 7" key="1">
    <citation type="submission" date="2022-07" db="EMBL/GenBank/DDBJ databases">
        <title>Genome-wide signatures of adaptation to extreme environments.</title>
        <authorList>
            <person name="Cho C.H."/>
            <person name="Yoon H.S."/>
        </authorList>
    </citation>
    <scope>NUCLEOTIDE SEQUENCE [LARGE SCALE GENOMIC DNA]</scope>
    <source>
        <strain evidence="6 7">108.79 E11</strain>
    </source>
</reference>
<evidence type="ECO:0008006" key="8">
    <source>
        <dbReference type="Google" id="ProtNLM"/>
    </source>
</evidence>
<organism evidence="6 7">
    <name type="scientific">Galdieria yellowstonensis</name>
    <dbReference type="NCBI Taxonomy" id="3028027"/>
    <lineage>
        <taxon>Eukaryota</taxon>
        <taxon>Rhodophyta</taxon>
        <taxon>Bangiophyceae</taxon>
        <taxon>Galdieriales</taxon>
        <taxon>Galdieriaceae</taxon>
        <taxon>Galdieria</taxon>
    </lineage>
</organism>
<evidence type="ECO:0000256" key="3">
    <source>
        <dbReference type="ARBA" id="ARBA00023211"/>
    </source>
</evidence>
<keyword evidence="1" id="KW-0479">Metal-binding</keyword>
<dbReference type="InterPro" id="IPR007342">
    <property type="entry name" value="PsuG"/>
</dbReference>
<dbReference type="GO" id="GO:0016798">
    <property type="term" value="F:hydrolase activity, acting on glycosyl bonds"/>
    <property type="evidence" value="ECO:0007669"/>
    <property type="project" value="UniProtKB-KW"/>
</dbReference>
<sequence>MWTSGEDCVYSNEVITALSQSKPLVALESTIISHGMPYPENLQTALQVESVVRENGAVPATIAILQGKVHVGLEREELEHLSKKGKSVWKCSTRDLVYVLAQRLDGATTVSATMVIAHRVGIPFFVTGGIGGAHRGSERTFDISTDLIELGRTPVCVICAGVKAILDIPKTLEVLETQGVTVVTYGQEEFPAFYFASSGIPSHIHVDKLEDISRMFAVNRRWNLSSGLLVAVPVPRKDKDISDRIQNAIQEALEELQRKQLTGEQVTPFLLQRIADLTGGDSLKLNIELILNNAAVGAQLAKLYASRSDTSS</sequence>
<gene>
    <name evidence="6" type="ORF">GAYE_SCF38G5220</name>
</gene>
<keyword evidence="2" id="KW-0378">Hydrolase</keyword>
<evidence type="ECO:0000313" key="7">
    <source>
        <dbReference type="Proteomes" id="UP001300502"/>
    </source>
</evidence>
<dbReference type="PANTHER" id="PTHR42909">
    <property type="entry name" value="ZGC:136858"/>
    <property type="match status" value="1"/>
</dbReference>
<dbReference type="GO" id="GO:0046872">
    <property type="term" value="F:metal ion binding"/>
    <property type="evidence" value="ECO:0007669"/>
    <property type="project" value="UniProtKB-KW"/>
</dbReference>
<evidence type="ECO:0000313" key="6">
    <source>
        <dbReference type="EMBL" id="KAK4527298.1"/>
    </source>
</evidence>
<evidence type="ECO:0000256" key="2">
    <source>
        <dbReference type="ARBA" id="ARBA00022801"/>
    </source>
</evidence>